<evidence type="ECO:0000256" key="2">
    <source>
        <dbReference type="SAM" id="Phobius"/>
    </source>
</evidence>
<organism evidence="3 4">
    <name type="scientific">Streptosporangium algeriense</name>
    <dbReference type="NCBI Taxonomy" id="1682748"/>
    <lineage>
        <taxon>Bacteria</taxon>
        <taxon>Bacillati</taxon>
        <taxon>Actinomycetota</taxon>
        <taxon>Actinomycetes</taxon>
        <taxon>Streptosporangiales</taxon>
        <taxon>Streptosporangiaceae</taxon>
        <taxon>Streptosporangium</taxon>
    </lineage>
</organism>
<sequence>AVASLSLLSSGSVGSVDDVAAALDGPGAQAARSALALAVHHVFLAMTVVVVLGVPAVLVMPRRERSLSETCSEAGPEGASAGGESDGRTRAGH</sequence>
<evidence type="ECO:0000256" key="1">
    <source>
        <dbReference type="SAM" id="MobiDB-lite"/>
    </source>
</evidence>
<proteinExistence type="predicted"/>
<protein>
    <recommendedName>
        <fullName evidence="5">MFS transporter</fullName>
    </recommendedName>
</protein>
<keyword evidence="2" id="KW-1133">Transmembrane helix</keyword>
<reference evidence="4" key="1">
    <citation type="journal article" date="2019" name="Int. J. Syst. Evol. Microbiol.">
        <title>The Global Catalogue of Microorganisms (GCM) 10K type strain sequencing project: providing services to taxonomists for standard genome sequencing and annotation.</title>
        <authorList>
            <consortium name="The Broad Institute Genomics Platform"/>
            <consortium name="The Broad Institute Genome Sequencing Center for Infectious Disease"/>
            <person name="Wu L."/>
            <person name="Ma J."/>
        </authorList>
    </citation>
    <scope>NUCLEOTIDE SEQUENCE [LARGE SCALE GENOMIC DNA]</scope>
    <source>
        <strain evidence="4">CCUG 62974</strain>
    </source>
</reference>
<evidence type="ECO:0000313" key="4">
    <source>
        <dbReference type="Proteomes" id="UP001597024"/>
    </source>
</evidence>
<name>A0ABW3DTK6_9ACTN</name>
<evidence type="ECO:0000313" key="3">
    <source>
        <dbReference type="EMBL" id="MFD0886381.1"/>
    </source>
</evidence>
<feature type="non-terminal residue" evidence="3">
    <location>
        <position position="1"/>
    </location>
</feature>
<dbReference type="EMBL" id="JBHTHX010000594">
    <property type="protein sequence ID" value="MFD0886381.1"/>
    <property type="molecule type" value="Genomic_DNA"/>
</dbReference>
<keyword evidence="2" id="KW-0472">Membrane</keyword>
<evidence type="ECO:0008006" key="5">
    <source>
        <dbReference type="Google" id="ProtNLM"/>
    </source>
</evidence>
<feature type="transmembrane region" description="Helical" evidence="2">
    <location>
        <begin position="38"/>
        <end position="59"/>
    </location>
</feature>
<keyword evidence="2" id="KW-0812">Transmembrane</keyword>
<gene>
    <name evidence="3" type="ORF">ACFQ08_17695</name>
</gene>
<comment type="caution">
    <text evidence="3">The sequence shown here is derived from an EMBL/GenBank/DDBJ whole genome shotgun (WGS) entry which is preliminary data.</text>
</comment>
<keyword evidence="4" id="KW-1185">Reference proteome</keyword>
<dbReference type="Proteomes" id="UP001597024">
    <property type="component" value="Unassembled WGS sequence"/>
</dbReference>
<feature type="region of interest" description="Disordered" evidence="1">
    <location>
        <begin position="65"/>
        <end position="93"/>
    </location>
</feature>
<feature type="compositionally biased region" description="Low complexity" evidence="1">
    <location>
        <begin position="72"/>
        <end position="83"/>
    </location>
</feature>
<accession>A0ABW3DTK6</accession>